<evidence type="ECO:0000259" key="3">
    <source>
        <dbReference type="Pfam" id="PF07282"/>
    </source>
</evidence>
<gene>
    <name evidence="4" type="ORF">NJ959_07255</name>
</gene>
<keyword evidence="5" id="KW-1185">Reference proteome</keyword>
<proteinExistence type="predicted"/>
<evidence type="ECO:0000256" key="1">
    <source>
        <dbReference type="ARBA" id="ARBA00023125"/>
    </source>
</evidence>
<evidence type="ECO:0000313" key="4">
    <source>
        <dbReference type="EMBL" id="MCP2728271.1"/>
    </source>
</evidence>
<name>A0AAE3GQW8_9CYAN</name>
<reference evidence="4" key="1">
    <citation type="submission" date="2022-06" db="EMBL/GenBank/DDBJ databases">
        <title>New cyanobacteria of genus Symplocastrum in benthos of Lake Baikal.</title>
        <authorList>
            <person name="Sorokovikova E."/>
            <person name="Tikhonova I."/>
            <person name="Krasnopeev A."/>
            <person name="Evseev P."/>
            <person name="Gladkikh A."/>
            <person name="Belykh O."/>
        </authorList>
    </citation>
    <scope>NUCLEOTIDE SEQUENCE</scope>
    <source>
        <strain evidence="4">BBK-W-15</strain>
    </source>
</reference>
<feature type="region of interest" description="Disordered" evidence="2">
    <location>
        <begin position="73"/>
        <end position="93"/>
    </location>
</feature>
<dbReference type="AlphaFoldDB" id="A0AAE3GQW8"/>
<comment type="caution">
    <text evidence="4">The sequence shown here is derived from an EMBL/GenBank/DDBJ whole genome shotgun (WGS) entry which is preliminary data.</text>
</comment>
<dbReference type="Proteomes" id="UP001204953">
    <property type="component" value="Unassembled WGS sequence"/>
</dbReference>
<protein>
    <submittedName>
        <fullName evidence="4">Transposase</fullName>
    </submittedName>
</protein>
<accession>A0AAE3GQW8</accession>
<evidence type="ECO:0000256" key="2">
    <source>
        <dbReference type="SAM" id="MobiDB-lite"/>
    </source>
</evidence>
<dbReference type="GO" id="GO:0003677">
    <property type="term" value="F:DNA binding"/>
    <property type="evidence" value="ECO:0007669"/>
    <property type="project" value="UniProtKB-KW"/>
</dbReference>
<sequence length="93" mass="10820">MIANHKLANAISNNCFYEIRRQFIYKQAHFGTKVEIVDRWYPSSRICAKCNSIQDMKLSDRIFNCKVCKHSQDRDENASVNLENAPKNKVQLA</sequence>
<evidence type="ECO:0000313" key="5">
    <source>
        <dbReference type="Proteomes" id="UP001204953"/>
    </source>
</evidence>
<feature type="domain" description="Cas12f1-like TNB" evidence="3">
    <location>
        <begin position="16"/>
        <end position="82"/>
    </location>
</feature>
<keyword evidence="1" id="KW-0238">DNA-binding</keyword>
<dbReference type="EMBL" id="JAMZMM010000046">
    <property type="protein sequence ID" value="MCP2728271.1"/>
    <property type="molecule type" value="Genomic_DNA"/>
</dbReference>
<dbReference type="Pfam" id="PF07282">
    <property type="entry name" value="Cas12f1-like_TNB"/>
    <property type="match status" value="1"/>
</dbReference>
<dbReference type="RefSeq" id="WP_373693622.1">
    <property type="nucleotide sequence ID" value="NZ_JAMZMM010000046.1"/>
</dbReference>
<organism evidence="4 5">
    <name type="scientific">Limnofasciculus baicalensis BBK-W-15</name>
    <dbReference type="NCBI Taxonomy" id="2699891"/>
    <lineage>
        <taxon>Bacteria</taxon>
        <taxon>Bacillati</taxon>
        <taxon>Cyanobacteriota</taxon>
        <taxon>Cyanophyceae</taxon>
        <taxon>Coleofasciculales</taxon>
        <taxon>Coleofasciculaceae</taxon>
        <taxon>Limnofasciculus</taxon>
        <taxon>Limnofasciculus baicalensis</taxon>
    </lineage>
</organism>
<dbReference type="InterPro" id="IPR010095">
    <property type="entry name" value="Cas12f1-like_TNB"/>
</dbReference>